<dbReference type="EMBL" id="CP002049">
    <property type="protein sequence ID" value="ADI15048.1"/>
    <property type="molecule type" value="Genomic_DNA"/>
</dbReference>
<reference evidence="12 13" key="2">
    <citation type="journal article" date="2011" name="Stand. Genomic Sci.">
        <title>Complete genome sequence of Truepera radiovictrix type strain (RQ-24).</title>
        <authorList>
            <person name="Ivanova N."/>
            <person name="Rohde C."/>
            <person name="Munk C."/>
            <person name="Nolan M."/>
            <person name="Lucas S."/>
            <person name="Del Rio T.G."/>
            <person name="Tice H."/>
            <person name="Deshpande S."/>
            <person name="Cheng J.F."/>
            <person name="Tapia R."/>
            <person name="Han C."/>
            <person name="Goodwin L."/>
            <person name="Pitluck S."/>
            <person name="Liolios K."/>
            <person name="Mavromatis K."/>
            <person name="Mikhailova N."/>
            <person name="Pati A."/>
            <person name="Chen A."/>
            <person name="Palaniappan K."/>
            <person name="Land M."/>
            <person name="Hauser L."/>
            <person name="Chang Y.J."/>
            <person name="Jeffries C.D."/>
            <person name="Brambilla E."/>
            <person name="Rohde M."/>
            <person name="Goker M."/>
            <person name="Tindall B.J."/>
            <person name="Woyke T."/>
            <person name="Bristow J."/>
            <person name="Eisen J.A."/>
            <person name="Markowitz V."/>
            <person name="Hugenholtz P."/>
            <person name="Kyrpides N.C."/>
            <person name="Klenk H.P."/>
            <person name="Lapidus A."/>
        </authorList>
    </citation>
    <scope>NUCLEOTIDE SEQUENCE [LARGE SCALE GENOMIC DNA]</scope>
    <source>
        <strain evidence="13">DSM 17093 / CIP 108686 / LMG 22925 / RQ-24</strain>
    </source>
</reference>
<evidence type="ECO:0000313" key="13">
    <source>
        <dbReference type="Proteomes" id="UP000000379"/>
    </source>
</evidence>
<accession>D7CQR4</accession>
<feature type="transmembrane region" description="Helical" evidence="10">
    <location>
        <begin position="55"/>
        <end position="75"/>
    </location>
</feature>
<dbReference type="GO" id="GO:0005886">
    <property type="term" value="C:plasma membrane"/>
    <property type="evidence" value="ECO:0007669"/>
    <property type="project" value="UniProtKB-SubCell"/>
</dbReference>
<keyword evidence="7 10" id="KW-0472">Membrane</keyword>
<evidence type="ECO:0000256" key="8">
    <source>
        <dbReference type="ARBA" id="ARBA00038436"/>
    </source>
</evidence>
<gene>
    <name evidence="12" type="ordered locus">Trad_1933</name>
</gene>
<keyword evidence="5 10" id="KW-0812">Transmembrane</keyword>
<evidence type="ECO:0000256" key="7">
    <source>
        <dbReference type="ARBA" id="ARBA00023136"/>
    </source>
</evidence>
<dbReference type="PANTHER" id="PTHR35011:SF4">
    <property type="entry name" value="SLL1102 PROTEIN"/>
    <property type="match status" value="1"/>
</dbReference>
<keyword evidence="2" id="KW-0813">Transport</keyword>
<dbReference type="Pfam" id="PF04290">
    <property type="entry name" value="DctQ"/>
    <property type="match status" value="1"/>
</dbReference>
<dbReference type="Proteomes" id="UP000000379">
    <property type="component" value="Chromosome"/>
</dbReference>
<feature type="transmembrane region" description="Helical" evidence="10">
    <location>
        <begin position="21"/>
        <end position="43"/>
    </location>
</feature>
<evidence type="ECO:0000256" key="5">
    <source>
        <dbReference type="ARBA" id="ARBA00022692"/>
    </source>
</evidence>
<dbReference type="eggNOG" id="COG4665">
    <property type="taxonomic scope" value="Bacteria"/>
</dbReference>
<comment type="similarity">
    <text evidence="8">Belongs to the TRAP transporter small permease family.</text>
</comment>
<dbReference type="InterPro" id="IPR055348">
    <property type="entry name" value="DctQ"/>
</dbReference>
<dbReference type="KEGG" id="tra:Trad_1933"/>
<dbReference type="STRING" id="649638.Trad_1933"/>
<keyword evidence="3" id="KW-1003">Cell membrane</keyword>
<dbReference type="AlphaFoldDB" id="D7CQR4"/>
<sequence>MKGLLAVSRGIDALTTAVGRVMFWLTLVMVLIGAFNVITRYVGRAFNLSLGGTRYIVLQTYAYNLVFLLGAAHVFNRDGHVRVDILYANRSPRTKAWIDILGTLFFLFPFCVLGFYLSWGYVMRSWQQNEVNINAGGLPVYPIKTVILVAFALLVLQGVSEIIKRVAVLRGYPPPATAAPADVPHSGALGADHPTELLPPERPETSTRRER</sequence>
<dbReference type="RefSeq" id="WP_013178413.1">
    <property type="nucleotide sequence ID" value="NC_014221.1"/>
</dbReference>
<evidence type="ECO:0000256" key="4">
    <source>
        <dbReference type="ARBA" id="ARBA00022519"/>
    </source>
</evidence>
<evidence type="ECO:0000256" key="3">
    <source>
        <dbReference type="ARBA" id="ARBA00022475"/>
    </source>
</evidence>
<feature type="transmembrane region" description="Helical" evidence="10">
    <location>
        <begin position="139"/>
        <end position="156"/>
    </location>
</feature>
<name>D7CQR4_TRURR</name>
<evidence type="ECO:0000256" key="2">
    <source>
        <dbReference type="ARBA" id="ARBA00022448"/>
    </source>
</evidence>
<dbReference type="PANTHER" id="PTHR35011">
    <property type="entry name" value="2,3-DIKETO-L-GULONATE TRAP TRANSPORTER SMALL PERMEASE PROTEIN YIAM"/>
    <property type="match status" value="1"/>
</dbReference>
<feature type="region of interest" description="Disordered" evidence="9">
    <location>
        <begin position="179"/>
        <end position="211"/>
    </location>
</feature>
<organism evidence="12 13">
    <name type="scientific">Truepera radiovictrix (strain DSM 17093 / CIP 108686 / LMG 22925 / RQ-24)</name>
    <dbReference type="NCBI Taxonomy" id="649638"/>
    <lineage>
        <taxon>Bacteria</taxon>
        <taxon>Thermotogati</taxon>
        <taxon>Deinococcota</taxon>
        <taxon>Deinococci</taxon>
        <taxon>Trueperales</taxon>
        <taxon>Trueperaceae</taxon>
        <taxon>Truepera</taxon>
    </lineage>
</organism>
<keyword evidence="4" id="KW-0997">Cell inner membrane</keyword>
<evidence type="ECO:0000313" key="12">
    <source>
        <dbReference type="EMBL" id="ADI15048.1"/>
    </source>
</evidence>
<dbReference type="OrthoDB" id="9794346at2"/>
<evidence type="ECO:0000256" key="9">
    <source>
        <dbReference type="SAM" id="MobiDB-lite"/>
    </source>
</evidence>
<evidence type="ECO:0000256" key="10">
    <source>
        <dbReference type="SAM" id="Phobius"/>
    </source>
</evidence>
<evidence type="ECO:0000256" key="1">
    <source>
        <dbReference type="ARBA" id="ARBA00004429"/>
    </source>
</evidence>
<dbReference type="InterPro" id="IPR007387">
    <property type="entry name" value="TRAP_DctQ"/>
</dbReference>
<dbReference type="HOGENOM" id="CLU_086356_2_2_0"/>
<comment type="subcellular location">
    <subcellularLocation>
        <location evidence="1">Cell inner membrane</location>
        <topology evidence="1">Multi-pass membrane protein</topology>
    </subcellularLocation>
</comment>
<feature type="compositionally biased region" description="Basic and acidic residues" evidence="9">
    <location>
        <begin position="193"/>
        <end position="211"/>
    </location>
</feature>
<reference evidence="13" key="1">
    <citation type="submission" date="2010-05" db="EMBL/GenBank/DDBJ databases">
        <title>The complete genome of Truepera radiovictris DSM 17093.</title>
        <authorList>
            <consortium name="US DOE Joint Genome Institute (JGI-PGF)"/>
            <person name="Lucas S."/>
            <person name="Copeland A."/>
            <person name="Lapidus A."/>
            <person name="Glavina del Rio T."/>
            <person name="Dalin E."/>
            <person name="Tice H."/>
            <person name="Bruce D."/>
            <person name="Goodwin L."/>
            <person name="Pitluck S."/>
            <person name="Kyrpides N."/>
            <person name="Mavromatis K."/>
            <person name="Ovchinnikova G."/>
            <person name="Munk A.C."/>
            <person name="Detter J.C."/>
            <person name="Han C."/>
            <person name="Tapia R."/>
            <person name="Land M."/>
            <person name="Hauser L."/>
            <person name="Markowitz V."/>
            <person name="Cheng J.-F."/>
            <person name="Hugenholtz P."/>
            <person name="Woyke T."/>
            <person name="Wu D."/>
            <person name="Tindall B."/>
            <person name="Pomrenke H.G."/>
            <person name="Brambilla E."/>
            <person name="Klenk H.-P."/>
            <person name="Eisen J.A."/>
        </authorList>
    </citation>
    <scope>NUCLEOTIDE SEQUENCE [LARGE SCALE GENOMIC DNA]</scope>
    <source>
        <strain evidence="13">DSM 17093 / CIP 108686 / LMG 22925 / RQ-24</strain>
    </source>
</reference>
<feature type="domain" description="Tripartite ATP-independent periplasmic transporters DctQ component" evidence="11">
    <location>
        <begin position="29"/>
        <end position="166"/>
    </location>
</feature>
<feature type="transmembrane region" description="Helical" evidence="10">
    <location>
        <begin position="96"/>
        <end position="119"/>
    </location>
</feature>
<keyword evidence="13" id="KW-1185">Reference proteome</keyword>
<evidence type="ECO:0000256" key="6">
    <source>
        <dbReference type="ARBA" id="ARBA00022989"/>
    </source>
</evidence>
<proteinExistence type="inferred from homology"/>
<keyword evidence="6 10" id="KW-1133">Transmembrane helix</keyword>
<protein>
    <submittedName>
        <fullName evidence="12">Tripartite ATP-independent periplasmic transporter DctQ component</fullName>
    </submittedName>
</protein>
<evidence type="ECO:0000259" key="11">
    <source>
        <dbReference type="Pfam" id="PF04290"/>
    </source>
</evidence>